<comment type="caution">
    <text evidence="1">The sequence shown here is derived from an EMBL/GenBank/DDBJ whole genome shotgun (WGS) entry which is preliminary data.</text>
</comment>
<evidence type="ECO:0000313" key="1">
    <source>
        <dbReference type="EMBL" id="MPM85861.1"/>
    </source>
</evidence>
<gene>
    <name evidence="1" type="ORF">SDC9_132944</name>
</gene>
<organism evidence="1">
    <name type="scientific">bioreactor metagenome</name>
    <dbReference type="NCBI Taxonomy" id="1076179"/>
    <lineage>
        <taxon>unclassified sequences</taxon>
        <taxon>metagenomes</taxon>
        <taxon>ecological metagenomes</taxon>
    </lineage>
</organism>
<proteinExistence type="predicted"/>
<protein>
    <submittedName>
        <fullName evidence="1">Uncharacterized protein</fullName>
    </submittedName>
</protein>
<reference evidence="1" key="1">
    <citation type="submission" date="2019-08" db="EMBL/GenBank/DDBJ databases">
        <authorList>
            <person name="Kucharzyk K."/>
            <person name="Murdoch R.W."/>
            <person name="Higgins S."/>
            <person name="Loffler F."/>
        </authorList>
    </citation>
    <scope>NUCLEOTIDE SEQUENCE</scope>
</reference>
<sequence>MDRHHAGDERILAMCAGKAVVLRQRRVAKRRARAFACLNGEIAPKSCEPNHVGNSFQPAGDGKGCLQNIHKTGDAARGHVGASPLSGQRRKVMVDAILNIRPPICAEKAVKIRHRRAGGDAVGEHAIHMRVPVDKSRQDQLIP</sequence>
<accession>A0A645D9A7</accession>
<dbReference type="AlphaFoldDB" id="A0A645D9A7"/>
<name>A0A645D9A7_9ZZZZ</name>
<dbReference type="EMBL" id="VSSQ01034053">
    <property type="protein sequence ID" value="MPM85861.1"/>
    <property type="molecule type" value="Genomic_DNA"/>
</dbReference>